<dbReference type="PANTHER" id="PTHR46825:SF7">
    <property type="entry name" value="D-ALANYL-D-ALANINE CARBOXYPEPTIDASE"/>
    <property type="match status" value="1"/>
</dbReference>
<dbReference type="InterPro" id="IPR001466">
    <property type="entry name" value="Beta-lactam-related"/>
</dbReference>
<dbReference type="InterPro" id="IPR012338">
    <property type="entry name" value="Beta-lactam/transpept-like"/>
</dbReference>
<evidence type="ECO:0000313" key="2">
    <source>
        <dbReference type="EMBL" id="MFF4777719.1"/>
    </source>
</evidence>
<name>A0ABW6VEE1_MICFU</name>
<dbReference type="SUPFAM" id="SSF56601">
    <property type="entry name" value="beta-lactamase/transpeptidase-like"/>
    <property type="match status" value="1"/>
</dbReference>
<protein>
    <submittedName>
        <fullName evidence="2">Serine hydrolase domain-containing protein</fullName>
        <ecNumber evidence="2">3.-.-.-</ecNumber>
    </submittedName>
</protein>
<keyword evidence="3" id="KW-1185">Reference proteome</keyword>
<organism evidence="2 3">
    <name type="scientific">Microtetraspora fusca</name>
    <dbReference type="NCBI Taxonomy" id="1997"/>
    <lineage>
        <taxon>Bacteria</taxon>
        <taxon>Bacillati</taxon>
        <taxon>Actinomycetota</taxon>
        <taxon>Actinomycetes</taxon>
        <taxon>Streptosporangiales</taxon>
        <taxon>Streptosporangiaceae</taxon>
        <taxon>Microtetraspora</taxon>
    </lineage>
</organism>
<comment type="caution">
    <text evidence="2">The sequence shown here is derived from an EMBL/GenBank/DDBJ whole genome shotgun (WGS) entry which is preliminary data.</text>
</comment>
<proteinExistence type="predicted"/>
<accession>A0ABW6VEE1</accession>
<dbReference type="RefSeq" id="WP_387346230.1">
    <property type="nucleotide sequence ID" value="NZ_JBIAXI010000025.1"/>
</dbReference>
<sequence>MTQARPQTAATASPAMGADRDVLQRLLDRAVGEGGVPGIVIEVRNDRGRWFGTAGVADTDTGRERTPQERFRIGSATKTFVATVILQLVAERRLSLDDTVDEWLPGRVHGHGHQGGKISIRRLLNHTSGIFNYTEDPPMVNRYEKHTPELLVDIAMAHPPAFEAGADWGYSNTNYILAGMIVERVTGQALADQIARRITRPLGLDGTYLPSGADPTIQGAHPRHYTKLMNPAPDAEIHDATELESSMFWAAGGMISTTGDLHRFFGALLGGRLVPPAQHEWMFTTVPTKNWIPDTTYGLGISSVTLPCGATVWGMGGAIFGSWSYTYGTRDGEHMVVIDVNGDWANGPWGDPIGIFTDVLQAEFCPPKTTP</sequence>
<dbReference type="GO" id="GO:0016787">
    <property type="term" value="F:hydrolase activity"/>
    <property type="evidence" value="ECO:0007669"/>
    <property type="project" value="UniProtKB-KW"/>
</dbReference>
<reference evidence="2 3" key="1">
    <citation type="submission" date="2024-10" db="EMBL/GenBank/DDBJ databases">
        <title>The Natural Products Discovery Center: Release of the First 8490 Sequenced Strains for Exploring Actinobacteria Biosynthetic Diversity.</title>
        <authorList>
            <person name="Kalkreuter E."/>
            <person name="Kautsar S.A."/>
            <person name="Yang D."/>
            <person name="Bader C.D."/>
            <person name="Teijaro C.N."/>
            <person name="Fluegel L."/>
            <person name="Davis C.M."/>
            <person name="Simpson J.R."/>
            <person name="Lauterbach L."/>
            <person name="Steele A.D."/>
            <person name="Gui C."/>
            <person name="Meng S."/>
            <person name="Li G."/>
            <person name="Viehrig K."/>
            <person name="Ye F."/>
            <person name="Su P."/>
            <person name="Kiefer A.F."/>
            <person name="Nichols A."/>
            <person name="Cepeda A.J."/>
            <person name="Yan W."/>
            <person name="Fan B."/>
            <person name="Jiang Y."/>
            <person name="Adhikari A."/>
            <person name="Zheng C.-J."/>
            <person name="Schuster L."/>
            <person name="Cowan T.M."/>
            <person name="Smanski M.J."/>
            <person name="Chevrette M.G."/>
            <person name="De Carvalho L.P.S."/>
            <person name="Shen B."/>
        </authorList>
    </citation>
    <scope>NUCLEOTIDE SEQUENCE [LARGE SCALE GENOMIC DNA]</scope>
    <source>
        <strain evidence="2 3">NPDC001281</strain>
    </source>
</reference>
<gene>
    <name evidence="2" type="ORF">ACFY05_33310</name>
</gene>
<dbReference type="InterPro" id="IPR050491">
    <property type="entry name" value="AmpC-like"/>
</dbReference>
<dbReference type="PANTHER" id="PTHR46825">
    <property type="entry name" value="D-ALANYL-D-ALANINE-CARBOXYPEPTIDASE/ENDOPEPTIDASE AMPH"/>
    <property type="match status" value="1"/>
</dbReference>
<dbReference type="EMBL" id="JBIAXI010000025">
    <property type="protein sequence ID" value="MFF4777719.1"/>
    <property type="molecule type" value="Genomic_DNA"/>
</dbReference>
<dbReference type="Proteomes" id="UP001602119">
    <property type="component" value="Unassembled WGS sequence"/>
</dbReference>
<evidence type="ECO:0000313" key="3">
    <source>
        <dbReference type="Proteomes" id="UP001602119"/>
    </source>
</evidence>
<evidence type="ECO:0000259" key="1">
    <source>
        <dbReference type="Pfam" id="PF00144"/>
    </source>
</evidence>
<dbReference type="EC" id="3.-.-.-" evidence="2"/>
<keyword evidence="2" id="KW-0378">Hydrolase</keyword>
<dbReference type="Gene3D" id="3.40.710.10">
    <property type="entry name" value="DD-peptidase/beta-lactamase superfamily"/>
    <property type="match status" value="1"/>
</dbReference>
<feature type="domain" description="Beta-lactamase-related" evidence="1">
    <location>
        <begin position="23"/>
        <end position="325"/>
    </location>
</feature>
<dbReference type="Pfam" id="PF00144">
    <property type="entry name" value="Beta-lactamase"/>
    <property type="match status" value="1"/>
</dbReference>